<dbReference type="EMBL" id="MNZT01000003">
    <property type="protein sequence ID" value="OIQ00442.1"/>
    <property type="molecule type" value="Genomic_DNA"/>
</dbReference>
<organism evidence="1 2">
    <name type="scientific">Candidatus Wirthbacteria bacterium CG2_30_54_11</name>
    <dbReference type="NCBI Taxonomy" id="1817892"/>
    <lineage>
        <taxon>Bacteria</taxon>
        <taxon>Candidatus Wirthbacteria</taxon>
    </lineage>
</organism>
<proteinExistence type="predicted"/>
<name>A0A1J5ITK2_9BACT</name>
<accession>A0A1J5ITK2</accession>
<evidence type="ECO:0000313" key="2">
    <source>
        <dbReference type="Proteomes" id="UP000183245"/>
    </source>
</evidence>
<comment type="caution">
    <text evidence="1">The sequence shown here is derived from an EMBL/GenBank/DDBJ whole genome shotgun (WGS) entry which is preliminary data.</text>
</comment>
<sequence>MKQKRALTDRSSPCRIELSQKEFGLLVQMACLGHYVLTGNKEARGEKYAAEDALEQKLLGLAVEHGLSGMEHDREIGPTYTTAYEDQKITSEIDEFETEAAWYHLSLWLAYRDLALQYTHEQLGSMSREERFILVDRLTTRYEEEFVTHGLQNVTVALTTAKRDHSPAGKTNTKKR</sequence>
<evidence type="ECO:0000313" key="1">
    <source>
        <dbReference type="EMBL" id="OIQ00442.1"/>
    </source>
</evidence>
<gene>
    <name evidence="1" type="ORF">AUK40_00240</name>
</gene>
<dbReference type="STRING" id="1817892.AUK40_00240"/>
<dbReference type="Proteomes" id="UP000183245">
    <property type="component" value="Unassembled WGS sequence"/>
</dbReference>
<reference evidence="1 2" key="1">
    <citation type="journal article" date="2016" name="Environ. Microbiol.">
        <title>Genomic resolution of a cold subsurface aquifer community provides metabolic insights for novel microbes adapted to high CO concentrations.</title>
        <authorList>
            <person name="Probst A.J."/>
            <person name="Castelle C.J."/>
            <person name="Singh A."/>
            <person name="Brown C.T."/>
            <person name="Anantharaman K."/>
            <person name="Sharon I."/>
            <person name="Hug L.A."/>
            <person name="Burstein D."/>
            <person name="Emerson J.B."/>
            <person name="Thomas B.C."/>
            <person name="Banfield J.F."/>
        </authorList>
    </citation>
    <scope>NUCLEOTIDE SEQUENCE [LARGE SCALE GENOMIC DNA]</scope>
    <source>
        <strain evidence="1">CG2_30_54_11</strain>
    </source>
</reference>
<protein>
    <submittedName>
        <fullName evidence="1">Uncharacterized protein</fullName>
    </submittedName>
</protein>
<dbReference type="AlphaFoldDB" id="A0A1J5ITK2"/>